<reference evidence="1 2" key="1">
    <citation type="journal article" date="2021" name="Commun. Biol.">
        <title>Genomic insights into the host specific adaptation of the Pneumocystis genus.</title>
        <authorList>
            <person name="Cisse O.H."/>
            <person name="Ma L."/>
            <person name="Dekker J.P."/>
            <person name="Khil P.P."/>
            <person name="Youn J.-H."/>
            <person name="Brenchley J.M."/>
            <person name="Blair R."/>
            <person name="Pahar B."/>
            <person name="Chabe M."/>
            <person name="Van Rompay K.K.A."/>
            <person name="Keesler R."/>
            <person name="Sukura A."/>
            <person name="Hirsch V."/>
            <person name="Kutty G."/>
            <person name="Liu Y."/>
            <person name="Peng L."/>
            <person name="Chen J."/>
            <person name="Song J."/>
            <person name="Weissenbacher-Lang C."/>
            <person name="Xu J."/>
            <person name="Upham N.S."/>
            <person name="Stajich J.E."/>
            <person name="Cuomo C.A."/>
            <person name="Cushion M.T."/>
            <person name="Kovacs J.A."/>
        </authorList>
    </citation>
    <scope>NUCLEOTIDE SEQUENCE [LARGE SCALE GENOMIC DNA]</scope>
    <source>
        <strain evidence="1 2">RABM</strain>
    </source>
</reference>
<name>A0ACB7CD23_9ASCO</name>
<comment type="caution">
    <text evidence="1">The sequence shown here is derived from an EMBL/GenBank/DDBJ whole genome shotgun (WGS) entry which is preliminary data.</text>
</comment>
<accession>A0ACB7CD23</accession>
<organism evidence="1 2">
    <name type="scientific">Pneumocystis oryctolagi</name>
    <dbReference type="NCBI Taxonomy" id="42067"/>
    <lineage>
        <taxon>Eukaryota</taxon>
        <taxon>Fungi</taxon>
        <taxon>Dikarya</taxon>
        <taxon>Ascomycota</taxon>
        <taxon>Taphrinomycotina</taxon>
        <taxon>Pneumocystomycetes</taxon>
        <taxon>Pneumocystaceae</taxon>
        <taxon>Pneumocystis</taxon>
    </lineage>
</organism>
<evidence type="ECO:0000313" key="1">
    <source>
        <dbReference type="EMBL" id="KAG4304392.1"/>
    </source>
</evidence>
<proteinExistence type="predicted"/>
<evidence type="ECO:0000313" key="2">
    <source>
        <dbReference type="Proteomes" id="UP000768646"/>
    </source>
</evidence>
<sequence length="384" mass="43752">VTLKHLFPQQRRNHRDIATNSSGFLSRKRTTKISKNEMDTIQRELKKFNINLHFFQNYFQNSKKTKEQPQELRMILIGPPGSGKGTQAPRIKKEFCICHLATGDMLRSHVARKTMLGKKAKSVMEKGELVNDDIMIDMIKNELEENEECKNGFILDGFPRTILQAEKLDAMLEKNGKKINHVLEFQIDDELLVHRVTGRLIHLASGRTYHKEFQPPKEPMKDDITGEPLIQRSDDNIETLKKAYHEQTLPVINYYKSRGIWTGLDATQSPTQVWQSISSATGKVDKANDSPVSSEEGVSKGPATKRQVSKSKNSEQSSEILDENQSSEESSEYSNPPLKKHKKETGIKETSGSEDEESYSENDGEDTQETEEDSDDDYEEEDSE</sequence>
<keyword evidence="2" id="KW-1185">Reference proteome</keyword>
<gene>
    <name evidence="1" type="ORF">PORY_002102</name>
</gene>
<protein>
    <submittedName>
        <fullName evidence="1">Uncharacterized protein</fullName>
    </submittedName>
</protein>
<dbReference type="Proteomes" id="UP000768646">
    <property type="component" value="Unassembled WGS sequence"/>
</dbReference>
<feature type="non-terminal residue" evidence="1">
    <location>
        <position position="1"/>
    </location>
</feature>
<dbReference type="EMBL" id="JABTEG010000008">
    <property type="protein sequence ID" value="KAG4304392.1"/>
    <property type="molecule type" value="Genomic_DNA"/>
</dbReference>